<protein>
    <recommendedName>
        <fullName evidence="3">EF-hand domain-containing protein</fullName>
    </recommendedName>
</protein>
<evidence type="ECO:0000256" key="2">
    <source>
        <dbReference type="SAM" id="MobiDB-lite"/>
    </source>
</evidence>
<comment type="caution">
    <text evidence="4">The sequence shown here is derived from an EMBL/GenBank/DDBJ whole genome shotgun (WGS) entry which is preliminary data.</text>
</comment>
<feature type="region of interest" description="Disordered" evidence="2">
    <location>
        <begin position="594"/>
        <end position="640"/>
    </location>
</feature>
<proteinExistence type="predicted"/>
<dbReference type="OrthoDB" id="126524at2759"/>
<gene>
    <name evidence="4" type="ORF">PHYBOEH_009930</name>
</gene>
<evidence type="ECO:0000313" key="4">
    <source>
        <dbReference type="EMBL" id="KAG7399039.1"/>
    </source>
</evidence>
<keyword evidence="1" id="KW-0175">Coiled coil</keyword>
<keyword evidence="5" id="KW-1185">Reference proteome</keyword>
<organism evidence="4 5">
    <name type="scientific">Phytophthora boehmeriae</name>
    <dbReference type="NCBI Taxonomy" id="109152"/>
    <lineage>
        <taxon>Eukaryota</taxon>
        <taxon>Sar</taxon>
        <taxon>Stramenopiles</taxon>
        <taxon>Oomycota</taxon>
        <taxon>Peronosporomycetes</taxon>
        <taxon>Peronosporales</taxon>
        <taxon>Peronosporaceae</taxon>
        <taxon>Phytophthora</taxon>
    </lineage>
</organism>
<dbReference type="AlphaFoldDB" id="A0A8T1X574"/>
<dbReference type="PROSITE" id="PS50222">
    <property type="entry name" value="EF_HAND_2"/>
    <property type="match status" value="1"/>
</dbReference>
<feature type="compositionally biased region" description="Polar residues" evidence="2">
    <location>
        <begin position="893"/>
        <end position="926"/>
    </location>
</feature>
<feature type="region of interest" description="Disordered" evidence="2">
    <location>
        <begin position="891"/>
        <end position="962"/>
    </location>
</feature>
<feature type="compositionally biased region" description="Acidic residues" evidence="2">
    <location>
        <begin position="943"/>
        <end position="962"/>
    </location>
</feature>
<evidence type="ECO:0000256" key="1">
    <source>
        <dbReference type="SAM" id="Coils"/>
    </source>
</evidence>
<dbReference type="PANTHER" id="PTHR34894">
    <property type="entry name" value="SAM-DEPENDENT METHYLTRANSFERASE RSMI, CONSERVED SITE"/>
    <property type="match status" value="1"/>
</dbReference>
<feature type="region of interest" description="Disordered" evidence="2">
    <location>
        <begin position="60"/>
        <end position="112"/>
    </location>
</feature>
<dbReference type="GO" id="GO:0005509">
    <property type="term" value="F:calcium ion binding"/>
    <property type="evidence" value="ECO:0007669"/>
    <property type="project" value="InterPro"/>
</dbReference>
<feature type="coiled-coil region" evidence="1">
    <location>
        <begin position="238"/>
        <end position="310"/>
    </location>
</feature>
<reference evidence="4" key="1">
    <citation type="submission" date="2021-02" db="EMBL/GenBank/DDBJ databases">
        <authorList>
            <person name="Palmer J.M."/>
        </authorList>
    </citation>
    <scope>NUCLEOTIDE SEQUENCE</scope>
    <source>
        <strain evidence="4">SCRP23</strain>
    </source>
</reference>
<feature type="coiled-coil region" evidence="1">
    <location>
        <begin position="354"/>
        <end position="381"/>
    </location>
</feature>
<dbReference type="Proteomes" id="UP000693981">
    <property type="component" value="Unassembled WGS sequence"/>
</dbReference>
<evidence type="ECO:0000259" key="3">
    <source>
        <dbReference type="PROSITE" id="PS50222"/>
    </source>
</evidence>
<name>A0A8T1X574_9STRA</name>
<dbReference type="EMBL" id="JAGDFL010000065">
    <property type="protein sequence ID" value="KAG7399039.1"/>
    <property type="molecule type" value="Genomic_DNA"/>
</dbReference>
<evidence type="ECO:0000313" key="5">
    <source>
        <dbReference type="Proteomes" id="UP000693981"/>
    </source>
</evidence>
<accession>A0A8T1X574</accession>
<feature type="domain" description="EF-hand" evidence="3">
    <location>
        <begin position="803"/>
        <end position="838"/>
    </location>
</feature>
<feature type="compositionally biased region" description="Polar residues" evidence="2">
    <location>
        <begin position="60"/>
        <end position="76"/>
    </location>
</feature>
<dbReference type="InterPro" id="IPR002048">
    <property type="entry name" value="EF_hand_dom"/>
</dbReference>
<dbReference type="PANTHER" id="PTHR34894:SF5">
    <property type="entry name" value="EF-HAND DOMAIN-CONTAINING PROTEIN"/>
    <property type="match status" value="1"/>
</dbReference>
<sequence>MDKTRMKNAKSIDKQKMLKDRQTLSASISLDALQLHHEQLEAPRRPVQFAITDILPAGNQKTSSKTLDSVLPTSPITREPLSLPRPGRTTADQTPPSAPKVMLKQEKSSPVLPSYSPERYAEHLEQAENTELFSYASALCHRATGRFLPRSVLQKDPEAQQRELERLQRDPEIMRAIDSVRVLSAQFKNVAQDTMGHRKELGHTLLRIEESYLKLFEKLLELSLRLYWEYEQRTEAQRREDRASIERWREQYERKNDECVRINKRLAAREIVHHTREIELQDYRGQLLEMERELGNQRELEAQILQLQEAASAQRILEIKLQEDLMQLRKKHEDTVEHQKLQREEMLVQQKEIVNGLRKTMKEKERLLMKQEATLHHLEEVALAAQVVHETRSSQTEVDDDGLWDVQDGVPRFVSKNVVHKMMWRRFNAFVACKNCGGRPLPKATKMNLLGSSSEGNEEVDIWSIDKGKKLSKKAAKRIGRIEQQWELPSSIVLFLSNLPKSVVAFPFYSLEKVITQIEAIYDDKFASDKVDEADGVAQEDMPGFICEYFLKTHGLRQDAEIGLYRFLVSVKNAYEQNPHVRLFARFSNLLKSEDEPSDDSLNIEPNAVADTDDKKKPNTKHIVPQPPESVPEPDFKSSKRSGYLDESFLRVFLEARYYLLRPPPRVVPKNKKIRRQEANAVRIEHVVQLESTKKWVPLDHAIATLRWYINCLPEDSISTYCRQVEHTTAIYDGRTLVEIAGNRLAVRAEMRRAMLASEKPDADSPLTQASADDKRPLPPRIVADVHKVLTLLMSALEQRHEGIKKDLTALFDSGDANHDCVLSLDEFGVIIRMRKPHFSDRRILRMFREALMGGADQSFALSMEAFVVVCNHHGLVSLLPDDRMTDPFANPASISTVTKHSRQKQSAAQPVESTTSPDDVVQNSENDNKAEQDTLLSSRDQEVEELMGWERLETEEDTLNT</sequence>